<proteinExistence type="inferred from homology"/>
<accession>A0A2U2N5A4</accession>
<evidence type="ECO:0000313" key="11">
    <source>
        <dbReference type="Proteomes" id="UP000245474"/>
    </source>
</evidence>
<reference evidence="10 11" key="1">
    <citation type="submission" date="2018-05" db="EMBL/GenBank/DDBJ databases">
        <title>Spiribacter halobius sp. nov., a moderately halophilic bacterium isolated from marine solar saltern.</title>
        <authorList>
            <person name="Zheng W.-S."/>
            <person name="Lu D.-C."/>
            <person name="Du Z.-J."/>
        </authorList>
    </citation>
    <scope>NUCLEOTIDE SEQUENCE [LARGE SCALE GENOMIC DNA]</scope>
    <source>
        <strain evidence="10 11">E85</strain>
    </source>
</reference>
<dbReference type="PANTHER" id="PTHR13604:SF0">
    <property type="entry name" value="ABASIC SITE PROCESSING PROTEIN HMCES"/>
    <property type="match status" value="1"/>
</dbReference>
<evidence type="ECO:0000256" key="2">
    <source>
        <dbReference type="ARBA" id="ARBA00022670"/>
    </source>
</evidence>
<evidence type="ECO:0000256" key="9">
    <source>
        <dbReference type="SAM" id="MobiDB-lite"/>
    </source>
</evidence>
<evidence type="ECO:0000256" key="7">
    <source>
        <dbReference type="ARBA" id="ARBA00023239"/>
    </source>
</evidence>
<dbReference type="Proteomes" id="UP000245474">
    <property type="component" value="Unassembled WGS sequence"/>
</dbReference>
<dbReference type="RefSeq" id="WP_109676912.1">
    <property type="nucleotide sequence ID" value="NZ_CP086615.1"/>
</dbReference>
<dbReference type="GO" id="GO:0106300">
    <property type="term" value="P:protein-DNA covalent cross-linking repair"/>
    <property type="evidence" value="ECO:0007669"/>
    <property type="project" value="InterPro"/>
</dbReference>
<name>A0A2U2N5A4_9GAMM</name>
<dbReference type="SUPFAM" id="SSF143081">
    <property type="entry name" value="BB1717-like"/>
    <property type="match status" value="1"/>
</dbReference>
<dbReference type="EC" id="3.4.-.-" evidence="8"/>
<dbReference type="AlphaFoldDB" id="A0A2U2N5A4"/>
<evidence type="ECO:0000313" key="10">
    <source>
        <dbReference type="EMBL" id="PWG64253.1"/>
    </source>
</evidence>
<evidence type="ECO:0000256" key="3">
    <source>
        <dbReference type="ARBA" id="ARBA00022763"/>
    </source>
</evidence>
<keyword evidence="5" id="KW-0190">Covalent protein-DNA linkage</keyword>
<comment type="similarity">
    <text evidence="1 8">Belongs to the SOS response-associated peptidase family.</text>
</comment>
<keyword evidence="3" id="KW-0227">DNA damage</keyword>
<sequence length="229" mass="24954">MCGRFDLSRSAEEVLQTFRALGEVPWGERYNIAPGQDIACVIVDVGGERRLVAAHWGFRPRFAAGREGAPAPINARAEKVAESGYFRDAFARRRALVPADGWYEWRPEAGGKRPYRFRHRAGSVLGLAAIWTPADDVASGRRLAIITEPARGVAREVHPRMPVVLDPACWAAWLDPARQDREAIRSAVQALPAAALEAYPVSRRVGNPRNDDPGLVAAEGEALAPGDDA</sequence>
<evidence type="ECO:0000256" key="8">
    <source>
        <dbReference type="RuleBase" id="RU364100"/>
    </source>
</evidence>
<evidence type="ECO:0000256" key="6">
    <source>
        <dbReference type="ARBA" id="ARBA00023125"/>
    </source>
</evidence>
<dbReference type="PANTHER" id="PTHR13604">
    <property type="entry name" value="DC12-RELATED"/>
    <property type="match status" value="1"/>
</dbReference>
<dbReference type="GO" id="GO:0008233">
    <property type="term" value="F:peptidase activity"/>
    <property type="evidence" value="ECO:0007669"/>
    <property type="project" value="UniProtKB-KW"/>
</dbReference>
<dbReference type="InterPro" id="IPR003738">
    <property type="entry name" value="SRAP"/>
</dbReference>
<keyword evidence="2 8" id="KW-0645">Protease</keyword>
<dbReference type="InterPro" id="IPR036590">
    <property type="entry name" value="SRAP-like"/>
</dbReference>
<keyword evidence="11" id="KW-1185">Reference proteome</keyword>
<dbReference type="Pfam" id="PF02586">
    <property type="entry name" value="SRAP"/>
    <property type="match status" value="1"/>
</dbReference>
<evidence type="ECO:0000256" key="1">
    <source>
        <dbReference type="ARBA" id="ARBA00008136"/>
    </source>
</evidence>
<dbReference type="GO" id="GO:0016829">
    <property type="term" value="F:lyase activity"/>
    <property type="evidence" value="ECO:0007669"/>
    <property type="project" value="UniProtKB-KW"/>
</dbReference>
<evidence type="ECO:0000256" key="4">
    <source>
        <dbReference type="ARBA" id="ARBA00022801"/>
    </source>
</evidence>
<keyword evidence="4 8" id="KW-0378">Hydrolase</keyword>
<keyword evidence="6" id="KW-0238">DNA-binding</keyword>
<dbReference type="Gene3D" id="3.90.1680.10">
    <property type="entry name" value="SOS response associated peptidase-like"/>
    <property type="match status" value="1"/>
</dbReference>
<feature type="region of interest" description="Disordered" evidence="9">
    <location>
        <begin position="202"/>
        <end position="229"/>
    </location>
</feature>
<evidence type="ECO:0000256" key="5">
    <source>
        <dbReference type="ARBA" id="ARBA00023124"/>
    </source>
</evidence>
<dbReference type="OrthoDB" id="6192129at2"/>
<gene>
    <name evidence="10" type="ORF">DEM34_05030</name>
</gene>
<dbReference type="EMBL" id="QFFI01000006">
    <property type="protein sequence ID" value="PWG64253.1"/>
    <property type="molecule type" value="Genomic_DNA"/>
</dbReference>
<dbReference type="GO" id="GO:0003697">
    <property type="term" value="F:single-stranded DNA binding"/>
    <property type="evidence" value="ECO:0007669"/>
    <property type="project" value="InterPro"/>
</dbReference>
<dbReference type="GO" id="GO:0006508">
    <property type="term" value="P:proteolysis"/>
    <property type="evidence" value="ECO:0007669"/>
    <property type="project" value="UniProtKB-KW"/>
</dbReference>
<keyword evidence="7" id="KW-0456">Lyase</keyword>
<comment type="caution">
    <text evidence="10">The sequence shown here is derived from an EMBL/GenBank/DDBJ whole genome shotgun (WGS) entry which is preliminary data.</text>
</comment>
<organism evidence="10 11">
    <name type="scientific">Sediminicurvatus halobius</name>
    <dbReference type="NCBI Taxonomy" id="2182432"/>
    <lineage>
        <taxon>Bacteria</taxon>
        <taxon>Pseudomonadati</taxon>
        <taxon>Pseudomonadota</taxon>
        <taxon>Gammaproteobacteria</taxon>
        <taxon>Chromatiales</taxon>
        <taxon>Ectothiorhodospiraceae</taxon>
        <taxon>Sediminicurvatus</taxon>
    </lineage>
</organism>
<protein>
    <recommendedName>
        <fullName evidence="8">Abasic site processing protein</fullName>
        <ecNumber evidence="8">3.4.-.-</ecNumber>
    </recommendedName>
</protein>